<evidence type="ECO:0008006" key="3">
    <source>
        <dbReference type="Google" id="ProtNLM"/>
    </source>
</evidence>
<dbReference type="Pfam" id="PF10791">
    <property type="entry name" value="F1F0-ATPsyn_F"/>
    <property type="match status" value="1"/>
</dbReference>
<accession>A0A8H2XYQ2</accession>
<gene>
    <name evidence="1" type="ORF">RDB_LOCUS78652</name>
</gene>
<dbReference type="EMBL" id="CAJMWW010000087">
    <property type="protein sequence ID" value="CAE6436188.1"/>
    <property type="molecule type" value="Genomic_DNA"/>
</dbReference>
<dbReference type="GO" id="GO:0046933">
    <property type="term" value="F:proton-transporting ATP synthase activity, rotational mechanism"/>
    <property type="evidence" value="ECO:0007669"/>
    <property type="project" value="TreeGrafter"/>
</dbReference>
<sequence>MITQAWTVDSALERVCDTATDNFPFPTYSSPTANMHASLARRSLGTLIPPKIATPRIVSGGSGSMSSVVDFYSKLPKGPAPPTGNSIKARYFDGKNASGKPFVATIVGMFLLGYTIDYNMHLKHHKNNHH</sequence>
<reference evidence="1" key="1">
    <citation type="submission" date="2021-01" db="EMBL/GenBank/DDBJ databases">
        <authorList>
            <person name="Kaushik A."/>
        </authorList>
    </citation>
    <scope>NUCLEOTIDE SEQUENCE</scope>
    <source>
        <strain evidence="1">AG3-T5</strain>
    </source>
</reference>
<evidence type="ECO:0000313" key="1">
    <source>
        <dbReference type="EMBL" id="CAE6436188.1"/>
    </source>
</evidence>
<dbReference type="PANTHER" id="PTHR28161:SF1">
    <property type="entry name" value="ATP SYNTHASE SUBUNIT F, MITOCHONDRIAL"/>
    <property type="match status" value="1"/>
</dbReference>
<proteinExistence type="predicted"/>
<organism evidence="1 2">
    <name type="scientific">Rhizoctonia solani</name>
    <dbReference type="NCBI Taxonomy" id="456999"/>
    <lineage>
        <taxon>Eukaryota</taxon>
        <taxon>Fungi</taxon>
        <taxon>Dikarya</taxon>
        <taxon>Basidiomycota</taxon>
        <taxon>Agaricomycotina</taxon>
        <taxon>Agaricomycetes</taxon>
        <taxon>Cantharellales</taxon>
        <taxon>Ceratobasidiaceae</taxon>
        <taxon>Rhizoctonia</taxon>
    </lineage>
</organism>
<dbReference type="PANTHER" id="PTHR28161">
    <property type="entry name" value="ATP SYNTHASE SUBUNIT F, MITOCHONDRIAL"/>
    <property type="match status" value="1"/>
</dbReference>
<comment type="caution">
    <text evidence="1">The sequence shown here is derived from an EMBL/GenBank/DDBJ whole genome shotgun (WGS) entry which is preliminary data.</text>
</comment>
<evidence type="ECO:0000313" key="2">
    <source>
        <dbReference type="Proteomes" id="UP000663841"/>
    </source>
</evidence>
<name>A0A8H2XYQ2_9AGAM</name>
<dbReference type="InterPro" id="IPR019727">
    <property type="entry name" value="ATP_synth_F0_fsu_mt_fun"/>
</dbReference>
<dbReference type="AlphaFoldDB" id="A0A8H2XYQ2"/>
<protein>
    <recommendedName>
        <fullName evidence="3">ATP synthase subunit f, mitochondrial</fullName>
    </recommendedName>
</protein>
<dbReference type="Proteomes" id="UP000663841">
    <property type="component" value="Unassembled WGS sequence"/>
</dbReference>